<dbReference type="AlphaFoldDB" id="A0A2R4PHE8"/>
<evidence type="ECO:0000256" key="1">
    <source>
        <dbReference type="ARBA" id="ARBA00006817"/>
    </source>
</evidence>
<dbReference type="Gene3D" id="3.30.530.20">
    <property type="match status" value="1"/>
</dbReference>
<dbReference type="Pfam" id="PF08327">
    <property type="entry name" value="AHSA1"/>
    <property type="match status" value="1"/>
</dbReference>
<name>A0A2R4PHE8_PSEAI</name>
<dbReference type="EMBL" id="MG430339">
    <property type="protein sequence ID" value="AVX51083.1"/>
    <property type="molecule type" value="Genomic_DNA"/>
</dbReference>
<reference evidence="3" key="1">
    <citation type="journal article" date="2019" name="J. Antimicrob. Chemother.">
        <title>Identification of a novel metallo-?-lactamase, CAM-1, in clinical Pseudomonas aeruginosa isolates from Canada.</title>
        <authorList>
            <person name="Boyd D.A."/>
            <person name="Lisboa L.F."/>
            <person name="Rennie R."/>
            <person name="Zhanel G.G."/>
            <person name="Dingle T.C."/>
            <person name="Mulvey M.R."/>
        </authorList>
    </citation>
    <scope>NUCLEOTIDE SEQUENCE</scope>
    <source>
        <strain evidence="3">N17-01173</strain>
    </source>
</reference>
<evidence type="ECO:0000313" key="3">
    <source>
        <dbReference type="EMBL" id="AVX51083.1"/>
    </source>
</evidence>
<dbReference type="InterPro" id="IPR013538">
    <property type="entry name" value="ASHA1/2-like_C"/>
</dbReference>
<gene>
    <name evidence="3" type="ORF">ICEPACAM-1_00355</name>
</gene>
<proteinExistence type="inferred from homology"/>
<comment type="similarity">
    <text evidence="1">Belongs to the AHA1 family.</text>
</comment>
<evidence type="ECO:0000259" key="2">
    <source>
        <dbReference type="Pfam" id="PF08327"/>
    </source>
</evidence>
<feature type="domain" description="Activator of Hsp90 ATPase homologue 1/2-like C-terminal" evidence="2">
    <location>
        <begin position="13"/>
        <end position="147"/>
    </location>
</feature>
<dbReference type="InterPro" id="IPR023393">
    <property type="entry name" value="START-like_dom_sf"/>
</dbReference>
<accession>A0A2R4PHE8</accession>
<protein>
    <recommendedName>
        <fullName evidence="2">Activator of Hsp90 ATPase homologue 1/2-like C-terminal domain-containing protein</fullName>
    </recommendedName>
</protein>
<organism evidence="3">
    <name type="scientific">Pseudomonas aeruginosa</name>
    <dbReference type="NCBI Taxonomy" id="287"/>
    <lineage>
        <taxon>Bacteria</taxon>
        <taxon>Pseudomonadati</taxon>
        <taxon>Pseudomonadota</taxon>
        <taxon>Gammaproteobacteria</taxon>
        <taxon>Pseudomonadales</taxon>
        <taxon>Pseudomonadaceae</taxon>
        <taxon>Pseudomonas</taxon>
    </lineage>
</organism>
<sequence>MHDVIKKSIHLHATPERVWRALSETAEFGRWFRAEMTGEMREGAVLDCRSLYPGTEHMRWEMRIVTMEPLSRLVWEWPAFDPDAFPGDPDSDARLTVEIVISPEGDGTRLMLTERGFAGLPVGPAFAVWQRNEGGWKMQLDNIADHVAT</sequence>
<dbReference type="SUPFAM" id="SSF55961">
    <property type="entry name" value="Bet v1-like"/>
    <property type="match status" value="1"/>
</dbReference>